<evidence type="ECO:0000256" key="6">
    <source>
        <dbReference type="ARBA" id="ARBA00023235"/>
    </source>
</evidence>
<dbReference type="GO" id="GO:0005829">
    <property type="term" value="C:cytosol"/>
    <property type="evidence" value="ECO:0007669"/>
    <property type="project" value="TreeGrafter"/>
</dbReference>
<dbReference type="PROSITE" id="PS01326">
    <property type="entry name" value="DAP_EPIMERASE"/>
    <property type="match status" value="1"/>
</dbReference>
<dbReference type="Pfam" id="PF01678">
    <property type="entry name" value="DAP_epimerase"/>
    <property type="match status" value="2"/>
</dbReference>
<dbReference type="GO" id="GO:0009089">
    <property type="term" value="P:lysine biosynthetic process via diaminopimelate"/>
    <property type="evidence" value="ECO:0007669"/>
    <property type="project" value="UniProtKB-UniRule"/>
</dbReference>
<name>A0A9D1H8P3_9FIRM</name>
<feature type="binding site" evidence="8">
    <location>
        <position position="196"/>
    </location>
    <ligand>
        <name>substrate</name>
    </ligand>
</feature>
<gene>
    <name evidence="8" type="primary">dapF</name>
    <name evidence="10" type="ORF">IAC43_05675</name>
</gene>
<evidence type="ECO:0000256" key="4">
    <source>
        <dbReference type="ARBA" id="ARBA00022605"/>
    </source>
</evidence>
<feature type="active site" description="Proton donor" evidence="8">
    <location>
        <position position="73"/>
    </location>
</feature>
<dbReference type="PANTHER" id="PTHR31689:SF0">
    <property type="entry name" value="DIAMINOPIMELATE EPIMERASE"/>
    <property type="match status" value="1"/>
</dbReference>
<comment type="caution">
    <text evidence="8">Lacks conserved residue(s) required for the propagation of feature annotation.</text>
</comment>
<dbReference type="InterPro" id="IPR001653">
    <property type="entry name" value="DAP_epimerase_DapF"/>
</dbReference>
<dbReference type="Proteomes" id="UP000824160">
    <property type="component" value="Unassembled WGS sequence"/>
</dbReference>
<feature type="binding site" evidence="8">
    <location>
        <position position="64"/>
    </location>
    <ligand>
        <name>substrate</name>
    </ligand>
</feature>
<keyword evidence="5 8" id="KW-0457">Lysine biosynthesis</keyword>
<feature type="binding site" evidence="8">
    <location>
        <begin position="224"/>
        <end position="225"/>
    </location>
    <ligand>
        <name>substrate</name>
    </ligand>
</feature>
<keyword evidence="8" id="KW-0963">Cytoplasm</keyword>
<reference evidence="10" key="1">
    <citation type="submission" date="2020-10" db="EMBL/GenBank/DDBJ databases">
        <authorList>
            <person name="Gilroy R."/>
        </authorList>
    </citation>
    <scope>NUCLEOTIDE SEQUENCE</scope>
    <source>
        <strain evidence="10">ChiBcec7-5410</strain>
    </source>
</reference>
<dbReference type="Gene3D" id="3.10.310.10">
    <property type="entry name" value="Diaminopimelate Epimerase, Chain A, domain 1"/>
    <property type="match status" value="2"/>
</dbReference>
<evidence type="ECO:0000313" key="11">
    <source>
        <dbReference type="Proteomes" id="UP000824160"/>
    </source>
</evidence>
<feature type="site" description="Could be important to modulate the pK values of the two catalytic cysteine residues" evidence="8">
    <location>
        <position position="164"/>
    </location>
</feature>
<evidence type="ECO:0000256" key="3">
    <source>
        <dbReference type="ARBA" id="ARBA00013080"/>
    </source>
</evidence>
<evidence type="ECO:0000256" key="1">
    <source>
        <dbReference type="ARBA" id="ARBA00005196"/>
    </source>
</evidence>
<feature type="binding site" evidence="8">
    <location>
        <begin position="74"/>
        <end position="75"/>
    </location>
    <ligand>
        <name>substrate</name>
    </ligand>
</feature>
<dbReference type="GO" id="GO:0008837">
    <property type="term" value="F:diaminopimelate epimerase activity"/>
    <property type="evidence" value="ECO:0007669"/>
    <property type="project" value="UniProtKB-UniRule"/>
</dbReference>
<comment type="similarity">
    <text evidence="2 8">Belongs to the diaminopimelate epimerase family.</text>
</comment>
<evidence type="ECO:0000313" key="10">
    <source>
        <dbReference type="EMBL" id="HIT94654.1"/>
    </source>
</evidence>
<dbReference type="SUPFAM" id="SSF54506">
    <property type="entry name" value="Diaminopimelate epimerase-like"/>
    <property type="match status" value="1"/>
</dbReference>
<comment type="pathway">
    <text evidence="1 8">Amino-acid biosynthesis; L-lysine biosynthesis via DAP pathway; DL-2,6-diaminopimelate from LL-2,6-diaminopimelate: step 1/1.</text>
</comment>
<evidence type="ECO:0000256" key="5">
    <source>
        <dbReference type="ARBA" id="ARBA00023154"/>
    </source>
</evidence>
<dbReference type="EC" id="5.1.1.7" evidence="3 8"/>
<dbReference type="EMBL" id="DVLW01000155">
    <property type="protein sequence ID" value="HIT94654.1"/>
    <property type="molecule type" value="Genomic_DNA"/>
</dbReference>
<evidence type="ECO:0000256" key="9">
    <source>
        <dbReference type="PROSITE-ProRule" id="PRU10125"/>
    </source>
</evidence>
<protein>
    <recommendedName>
        <fullName evidence="3 8">Diaminopimelate epimerase</fullName>
        <shortName evidence="8">DAP epimerase</shortName>
        <ecNumber evidence="3 8">5.1.1.7</ecNumber>
    </recommendedName>
    <alternativeName>
        <fullName evidence="8">PLP-independent amino acid racemase</fullName>
    </alternativeName>
</protein>
<feature type="binding site" evidence="8">
    <location>
        <begin position="214"/>
        <end position="215"/>
    </location>
    <ligand>
        <name>substrate</name>
    </ligand>
</feature>
<feature type="active site" evidence="9">
    <location>
        <position position="73"/>
    </location>
</feature>
<feature type="site" description="Could be important to modulate the pK values of the two catalytic cysteine residues" evidence="8">
    <location>
        <position position="214"/>
    </location>
</feature>
<evidence type="ECO:0000256" key="2">
    <source>
        <dbReference type="ARBA" id="ARBA00010219"/>
    </source>
</evidence>
<comment type="subunit">
    <text evidence="8">Homodimer.</text>
</comment>
<feature type="binding site" evidence="8">
    <location>
        <position position="13"/>
    </location>
    <ligand>
        <name>substrate</name>
    </ligand>
</feature>
<keyword evidence="4 8" id="KW-0028">Amino-acid biosynthesis</keyword>
<comment type="subcellular location">
    <subcellularLocation>
        <location evidence="8">Cytoplasm</location>
    </subcellularLocation>
</comment>
<evidence type="ECO:0000256" key="7">
    <source>
        <dbReference type="ARBA" id="ARBA00051712"/>
    </source>
</evidence>
<keyword evidence="6 8" id="KW-0413">Isomerase</keyword>
<accession>A0A9D1H8P3</accession>
<feature type="binding site" evidence="8">
    <location>
        <position position="162"/>
    </location>
    <ligand>
        <name>substrate</name>
    </ligand>
</feature>
<dbReference type="HAMAP" id="MF_00197">
    <property type="entry name" value="DAP_epimerase"/>
    <property type="match status" value="1"/>
</dbReference>
<organism evidence="10 11">
    <name type="scientific">Candidatus Faecivivens stercoripullorum</name>
    <dbReference type="NCBI Taxonomy" id="2840805"/>
    <lineage>
        <taxon>Bacteria</taxon>
        <taxon>Bacillati</taxon>
        <taxon>Bacillota</taxon>
        <taxon>Clostridia</taxon>
        <taxon>Eubacteriales</taxon>
        <taxon>Oscillospiraceae</taxon>
        <taxon>Oscillospiraceae incertae sedis</taxon>
        <taxon>Candidatus Faecivivens</taxon>
    </lineage>
</organism>
<dbReference type="InterPro" id="IPR018510">
    <property type="entry name" value="DAP_epimerase_AS"/>
</dbReference>
<reference evidence="10" key="2">
    <citation type="journal article" date="2021" name="PeerJ">
        <title>Extensive microbial diversity within the chicken gut microbiome revealed by metagenomics and culture.</title>
        <authorList>
            <person name="Gilroy R."/>
            <person name="Ravi A."/>
            <person name="Getino M."/>
            <person name="Pursley I."/>
            <person name="Horton D.L."/>
            <person name="Alikhan N.F."/>
            <person name="Baker D."/>
            <person name="Gharbi K."/>
            <person name="Hall N."/>
            <person name="Watson M."/>
            <person name="Adriaenssens E.M."/>
            <person name="Foster-Nyarko E."/>
            <person name="Jarju S."/>
            <person name="Secka A."/>
            <person name="Antonio M."/>
            <person name="Oren A."/>
            <person name="Chaudhuri R.R."/>
            <person name="La Ragione R."/>
            <person name="Hildebrand F."/>
            <person name="Pallen M.J."/>
        </authorList>
    </citation>
    <scope>NUCLEOTIDE SEQUENCE</scope>
    <source>
        <strain evidence="10">ChiBcec7-5410</strain>
    </source>
</reference>
<evidence type="ECO:0000256" key="8">
    <source>
        <dbReference type="HAMAP-Rule" id="MF_00197"/>
    </source>
</evidence>
<feature type="active site" description="Proton acceptor" evidence="8">
    <location>
        <position position="223"/>
    </location>
</feature>
<dbReference type="NCBIfam" id="TIGR00652">
    <property type="entry name" value="DapF"/>
    <property type="match status" value="1"/>
</dbReference>
<dbReference type="AlphaFoldDB" id="A0A9D1H8P3"/>
<dbReference type="PANTHER" id="PTHR31689">
    <property type="entry name" value="DIAMINOPIMELATE EPIMERASE, CHLOROPLASTIC"/>
    <property type="match status" value="1"/>
</dbReference>
<comment type="caution">
    <text evidence="10">The sequence shown here is derived from an EMBL/GenBank/DDBJ whole genome shotgun (WGS) entry which is preliminary data.</text>
</comment>
<sequence>MKINFTKMHGCGNDYIYVDMFHTPAFDFEKAAIALSDRHFGIGGDGIILVCPSDHADAKMRIFNADGSEGMMCGNGIRCVGKYVYDSGIARKNQLQIDSLSGVKILDMTIQDGKAVAARVDMGPAILTPYEIPVSLPGETAINVPINVDGTEYRMTCVSMGNPHAVIFIDHDPMELELEKIGPSFEHHSLFPQRVNTEFVQVIDSHTLKMRVWERGSGETWACGTGTCASAVAAVLNGYCPKDEDILVHLRGGDLTIRYTDQTVYMTGPASTAFTGTVDLADYGI</sequence>
<proteinExistence type="inferred from homology"/>
<comment type="function">
    <text evidence="8">Catalyzes the stereoinversion of LL-2,6-diaminopimelate (L,L-DAP) to meso-diaminopimelate (meso-DAP), a precursor of L-lysine and an essential component of the bacterial peptidoglycan.</text>
</comment>
<comment type="catalytic activity">
    <reaction evidence="7 8">
        <text>(2S,6S)-2,6-diaminopimelate = meso-2,6-diaminopimelate</text>
        <dbReference type="Rhea" id="RHEA:15393"/>
        <dbReference type="ChEBI" id="CHEBI:57609"/>
        <dbReference type="ChEBI" id="CHEBI:57791"/>
        <dbReference type="EC" id="5.1.1.7"/>
    </reaction>
</comment>